<sequence>MRNQASVQPNARMILDTDQDQKVGIWKPFFKLIATVRLPYWWIALCIVATLSQSSVALLFPQYVQKILAGDISQGTIWITIALLFGIGITVSLVQFVASVTSAKISLKFRKLIWKHLIHLPIPYYDVNMPREMISRTTDDTTKLSDLFARDLANAISSIYLLIGTLVILFSYDWRLAVVEALIIPLIIALGIINGRLSFKWTNRIQAGLAQLTEFLSELLLNIPLIKTFTKENREENRGKELIDKLYITRLMYEVITKTLLLMNELISVLQTIIVIVLGIYLVSEDIITLPIWIAFYLYAQGLTGSVSVVMSAWTNLKTCQGAARRITEISIEPTEPYDTASHSKKINDDLLFENVTFKYAENNILTNVSFTIPHGKVTAIIGPSGAGKSTIFNLVERFYKPNTGEIKMGDRSIDHYNLQEWRKSIGCVSQETKLFSGTIRENITYGIDREIQEDEIIRAAKDASAWEFITSFDNGLDTEVGEIGSKLSGGQRQRIAIARVILKDPEYVLLDEATSSLDAEAGYLVDQALKKLSIGRTTIIIAHQLSTIESADQIIMLSDEQVSGIGNHRSLLESNAVYKRMIDIQQSL</sequence>
<dbReference type="InterPro" id="IPR027417">
    <property type="entry name" value="P-loop_NTPase"/>
</dbReference>
<dbReference type="Pfam" id="PF00005">
    <property type="entry name" value="ABC_tran"/>
    <property type="match status" value="1"/>
</dbReference>
<dbReference type="SMART" id="SM00382">
    <property type="entry name" value="AAA"/>
    <property type="match status" value="1"/>
</dbReference>
<feature type="transmembrane region" description="Helical" evidence="8">
    <location>
        <begin position="260"/>
        <end position="282"/>
    </location>
</feature>
<evidence type="ECO:0000259" key="9">
    <source>
        <dbReference type="PROSITE" id="PS50893"/>
    </source>
</evidence>
<keyword evidence="4" id="KW-0547">Nucleotide-binding</keyword>
<dbReference type="FunFam" id="3.40.50.300:FF:000218">
    <property type="entry name" value="Multidrug ABC transporter ATP-binding protein"/>
    <property type="match status" value="1"/>
</dbReference>
<dbReference type="Proteomes" id="UP000247078">
    <property type="component" value="Unassembled WGS sequence"/>
</dbReference>
<dbReference type="GO" id="GO:0015421">
    <property type="term" value="F:ABC-type oligopeptide transporter activity"/>
    <property type="evidence" value="ECO:0007669"/>
    <property type="project" value="TreeGrafter"/>
</dbReference>
<comment type="subcellular location">
    <subcellularLocation>
        <location evidence="1">Cell membrane</location>
        <topology evidence="1">Multi-pass membrane protein</topology>
    </subcellularLocation>
</comment>
<keyword evidence="6 8" id="KW-1133">Transmembrane helix</keyword>
<feature type="domain" description="ABC transporter" evidence="9">
    <location>
        <begin position="351"/>
        <end position="585"/>
    </location>
</feature>
<accession>A0A855Y0G6</accession>
<feature type="transmembrane region" description="Helical" evidence="8">
    <location>
        <begin position="76"/>
        <end position="101"/>
    </location>
</feature>
<dbReference type="SUPFAM" id="SSF52540">
    <property type="entry name" value="P-loop containing nucleoside triphosphate hydrolases"/>
    <property type="match status" value="1"/>
</dbReference>
<dbReference type="InterPro" id="IPR003439">
    <property type="entry name" value="ABC_transporter-like_ATP-bd"/>
</dbReference>
<evidence type="ECO:0000256" key="4">
    <source>
        <dbReference type="ARBA" id="ARBA00022741"/>
    </source>
</evidence>
<dbReference type="PROSITE" id="PS50893">
    <property type="entry name" value="ABC_TRANSPORTER_2"/>
    <property type="match status" value="1"/>
</dbReference>
<dbReference type="PROSITE" id="PS00211">
    <property type="entry name" value="ABC_TRANSPORTER_1"/>
    <property type="match status" value="1"/>
</dbReference>
<evidence type="ECO:0000259" key="10">
    <source>
        <dbReference type="PROSITE" id="PS50929"/>
    </source>
</evidence>
<comment type="similarity">
    <text evidence="2">Belongs to the ABC transporter superfamily.</text>
</comment>
<evidence type="ECO:0000256" key="5">
    <source>
        <dbReference type="ARBA" id="ARBA00022840"/>
    </source>
</evidence>
<feature type="transmembrane region" description="Helical" evidence="8">
    <location>
        <begin position="294"/>
        <end position="317"/>
    </location>
</feature>
<dbReference type="GO" id="GO:0016887">
    <property type="term" value="F:ATP hydrolysis activity"/>
    <property type="evidence" value="ECO:0007669"/>
    <property type="project" value="InterPro"/>
</dbReference>
<dbReference type="AlphaFoldDB" id="A0A855Y0G6"/>
<reference evidence="11 12" key="1">
    <citation type="submission" date="2018-05" db="EMBL/GenBank/DDBJ databases">
        <title>Freshwater and sediment microbial communities from various areas in North America, analyzing microbe dynamics in response to fracking.</title>
        <authorList>
            <person name="Lamendella R."/>
        </authorList>
    </citation>
    <scope>NUCLEOTIDE SEQUENCE [LARGE SCALE GENOMIC DNA]</scope>
    <source>
        <strain evidence="11 12">DB-3</strain>
    </source>
</reference>
<dbReference type="RefSeq" id="WP_110002436.1">
    <property type="nucleotide sequence ID" value="NZ_QGTZ01000024.1"/>
</dbReference>
<evidence type="ECO:0000313" key="11">
    <source>
        <dbReference type="EMBL" id="PWW32689.1"/>
    </source>
</evidence>
<feature type="transmembrane region" description="Helical" evidence="8">
    <location>
        <begin position="152"/>
        <end position="170"/>
    </location>
</feature>
<dbReference type="GO" id="GO:0005524">
    <property type="term" value="F:ATP binding"/>
    <property type="evidence" value="ECO:0007669"/>
    <property type="project" value="UniProtKB-KW"/>
</dbReference>
<evidence type="ECO:0000256" key="6">
    <source>
        <dbReference type="ARBA" id="ARBA00022989"/>
    </source>
</evidence>
<dbReference type="InterPro" id="IPR003593">
    <property type="entry name" value="AAA+_ATPase"/>
</dbReference>
<evidence type="ECO:0000256" key="3">
    <source>
        <dbReference type="ARBA" id="ARBA00022692"/>
    </source>
</evidence>
<keyword evidence="5 11" id="KW-0067">ATP-binding</keyword>
<feature type="transmembrane region" description="Helical" evidence="8">
    <location>
        <begin position="176"/>
        <end position="195"/>
    </location>
</feature>
<dbReference type="InterPro" id="IPR017871">
    <property type="entry name" value="ABC_transporter-like_CS"/>
</dbReference>
<dbReference type="GO" id="GO:0005886">
    <property type="term" value="C:plasma membrane"/>
    <property type="evidence" value="ECO:0007669"/>
    <property type="project" value="UniProtKB-SubCell"/>
</dbReference>
<gene>
    <name evidence="11" type="ORF">DET56_12439</name>
</gene>
<evidence type="ECO:0000256" key="7">
    <source>
        <dbReference type="ARBA" id="ARBA00023136"/>
    </source>
</evidence>
<evidence type="ECO:0000256" key="2">
    <source>
        <dbReference type="ARBA" id="ARBA00005417"/>
    </source>
</evidence>
<comment type="caution">
    <text evidence="11">The sequence shown here is derived from an EMBL/GenBank/DDBJ whole genome shotgun (WGS) entry which is preliminary data.</text>
</comment>
<feature type="transmembrane region" description="Helical" evidence="8">
    <location>
        <begin position="40"/>
        <end position="64"/>
    </location>
</feature>
<dbReference type="Gene3D" id="1.20.1560.10">
    <property type="entry name" value="ABC transporter type 1, transmembrane domain"/>
    <property type="match status" value="1"/>
</dbReference>
<dbReference type="SUPFAM" id="SSF90123">
    <property type="entry name" value="ABC transporter transmembrane region"/>
    <property type="match status" value="1"/>
</dbReference>
<evidence type="ECO:0000256" key="8">
    <source>
        <dbReference type="SAM" id="Phobius"/>
    </source>
</evidence>
<dbReference type="PANTHER" id="PTHR43394:SF1">
    <property type="entry name" value="ATP-BINDING CASSETTE SUB-FAMILY B MEMBER 10, MITOCHONDRIAL"/>
    <property type="match status" value="1"/>
</dbReference>
<name>A0A855Y0G6_9BACL</name>
<dbReference type="EMBL" id="QGTZ01000024">
    <property type="protein sequence ID" value="PWW32689.1"/>
    <property type="molecule type" value="Genomic_DNA"/>
</dbReference>
<dbReference type="PROSITE" id="PS50929">
    <property type="entry name" value="ABC_TM1F"/>
    <property type="match status" value="1"/>
</dbReference>
<evidence type="ECO:0000256" key="1">
    <source>
        <dbReference type="ARBA" id="ARBA00004651"/>
    </source>
</evidence>
<dbReference type="InterPro" id="IPR036640">
    <property type="entry name" value="ABC1_TM_sf"/>
</dbReference>
<keyword evidence="3 8" id="KW-0812">Transmembrane</keyword>
<proteinExistence type="inferred from homology"/>
<dbReference type="Pfam" id="PF00664">
    <property type="entry name" value="ABC_membrane"/>
    <property type="match status" value="1"/>
</dbReference>
<organism evidence="11 12">
    <name type="scientific">Paenibacillus pabuli</name>
    <dbReference type="NCBI Taxonomy" id="1472"/>
    <lineage>
        <taxon>Bacteria</taxon>
        <taxon>Bacillati</taxon>
        <taxon>Bacillota</taxon>
        <taxon>Bacilli</taxon>
        <taxon>Bacillales</taxon>
        <taxon>Paenibacillaceae</taxon>
        <taxon>Paenibacillus</taxon>
    </lineage>
</organism>
<feature type="domain" description="ABC transmembrane type-1" evidence="10">
    <location>
        <begin position="43"/>
        <end position="319"/>
    </location>
</feature>
<protein>
    <submittedName>
        <fullName evidence="11">ATP-binding cassette subfamily B protein AbcA/BmrA</fullName>
    </submittedName>
</protein>
<keyword evidence="7 8" id="KW-0472">Membrane</keyword>
<dbReference type="PANTHER" id="PTHR43394">
    <property type="entry name" value="ATP-DEPENDENT PERMEASE MDL1, MITOCHONDRIAL"/>
    <property type="match status" value="1"/>
</dbReference>
<evidence type="ECO:0000313" key="12">
    <source>
        <dbReference type="Proteomes" id="UP000247078"/>
    </source>
</evidence>
<dbReference type="Gene3D" id="3.40.50.300">
    <property type="entry name" value="P-loop containing nucleotide triphosphate hydrolases"/>
    <property type="match status" value="1"/>
</dbReference>
<dbReference type="InterPro" id="IPR011527">
    <property type="entry name" value="ABC1_TM_dom"/>
</dbReference>
<dbReference type="InterPro" id="IPR039421">
    <property type="entry name" value="Type_1_exporter"/>
</dbReference>